<name>A0ABU6CTM4_9GAMM</name>
<sequence>MENMIDALVIQTKQEFAEQMAVASGMTYRQTKGSDTKKRRYMVFLWLVATI</sequence>
<evidence type="ECO:0000313" key="1">
    <source>
        <dbReference type="EMBL" id="MEB4589504.1"/>
    </source>
</evidence>
<organism evidence="1 2">
    <name type="scientific">Candidatus Thiothrix phosphatis</name>
    <dbReference type="NCBI Taxonomy" id="3112415"/>
    <lineage>
        <taxon>Bacteria</taxon>
        <taxon>Pseudomonadati</taxon>
        <taxon>Pseudomonadota</taxon>
        <taxon>Gammaproteobacteria</taxon>
        <taxon>Thiotrichales</taxon>
        <taxon>Thiotrichaceae</taxon>
        <taxon>Thiothrix</taxon>
    </lineage>
</organism>
<proteinExistence type="predicted"/>
<reference evidence="2" key="1">
    <citation type="submission" date="2023-07" db="EMBL/GenBank/DDBJ databases">
        <title>The carbon used by Thiothrix.</title>
        <authorList>
            <person name="Chen L."/>
        </authorList>
    </citation>
    <scope>NUCLEOTIDE SEQUENCE [LARGE SCALE GENOMIC DNA]</scope>
</reference>
<keyword evidence="2" id="KW-1185">Reference proteome</keyword>
<evidence type="ECO:0000313" key="2">
    <source>
        <dbReference type="Proteomes" id="UP001308005"/>
    </source>
</evidence>
<dbReference type="Proteomes" id="UP001308005">
    <property type="component" value="Unassembled WGS sequence"/>
</dbReference>
<gene>
    <name evidence="1" type="ORF">VSS37_00795</name>
</gene>
<dbReference type="RefSeq" id="WP_324692697.1">
    <property type="nucleotide sequence ID" value="NZ_JAYMYJ010000008.1"/>
</dbReference>
<comment type="caution">
    <text evidence="1">The sequence shown here is derived from an EMBL/GenBank/DDBJ whole genome shotgun (WGS) entry which is preliminary data.</text>
</comment>
<accession>A0ABU6CTM4</accession>
<protein>
    <submittedName>
        <fullName evidence="1">Uncharacterized protein</fullName>
    </submittedName>
</protein>
<dbReference type="EMBL" id="JAYMYJ010000008">
    <property type="protein sequence ID" value="MEB4589504.1"/>
    <property type="molecule type" value="Genomic_DNA"/>
</dbReference>